<evidence type="ECO:0000256" key="4">
    <source>
        <dbReference type="ARBA" id="ARBA00023242"/>
    </source>
</evidence>
<dbReference type="GO" id="GO:0000398">
    <property type="term" value="P:mRNA splicing, via spliceosome"/>
    <property type="evidence" value="ECO:0007669"/>
    <property type="project" value="InterPro"/>
</dbReference>
<feature type="compositionally biased region" description="Basic and acidic residues" evidence="5">
    <location>
        <begin position="223"/>
        <end position="234"/>
    </location>
</feature>
<dbReference type="GO" id="GO:0046540">
    <property type="term" value="C:U4/U6 x U5 tri-snRNP complex"/>
    <property type="evidence" value="ECO:0007669"/>
    <property type="project" value="TreeGrafter"/>
</dbReference>
<evidence type="ECO:0000256" key="5">
    <source>
        <dbReference type="SAM" id="MobiDB-lite"/>
    </source>
</evidence>
<gene>
    <name evidence="7" type="ORF">BC936DRAFT_136590</name>
</gene>
<evidence type="ECO:0000256" key="1">
    <source>
        <dbReference type="ARBA" id="ARBA00022723"/>
    </source>
</evidence>
<evidence type="ECO:0000313" key="8">
    <source>
        <dbReference type="Proteomes" id="UP000268093"/>
    </source>
</evidence>
<proteinExistence type="predicted"/>
<dbReference type="PANTHER" id="PTHR45986:SF1">
    <property type="entry name" value="ZINC FINGER MATRIN-TYPE PROTEIN 2"/>
    <property type="match status" value="1"/>
</dbReference>
<dbReference type="SMART" id="SM00451">
    <property type="entry name" value="ZnF_U1"/>
    <property type="match status" value="1"/>
</dbReference>
<dbReference type="OrthoDB" id="30343at2759"/>
<evidence type="ECO:0000256" key="2">
    <source>
        <dbReference type="ARBA" id="ARBA00022771"/>
    </source>
</evidence>
<dbReference type="Pfam" id="PF12874">
    <property type="entry name" value="zf-met"/>
    <property type="match status" value="1"/>
</dbReference>
<evidence type="ECO:0000313" key="7">
    <source>
        <dbReference type="EMBL" id="RUP51020.1"/>
    </source>
</evidence>
<feature type="region of interest" description="Disordered" evidence="5">
    <location>
        <begin position="60"/>
        <end position="101"/>
    </location>
</feature>
<dbReference type="GO" id="GO:0003676">
    <property type="term" value="F:nucleic acid binding"/>
    <property type="evidence" value="ECO:0007669"/>
    <property type="project" value="InterPro"/>
</dbReference>
<keyword evidence="1" id="KW-0479">Metal-binding</keyword>
<dbReference type="GO" id="GO:0008270">
    <property type="term" value="F:zinc ion binding"/>
    <property type="evidence" value="ECO:0007669"/>
    <property type="project" value="UniProtKB-KW"/>
</dbReference>
<comment type="caution">
    <text evidence="7">The sequence shown here is derived from an EMBL/GenBank/DDBJ whole genome shotgun (WGS) entry which is preliminary data.</text>
</comment>
<dbReference type="FunFam" id="3.30.160.60:FF:000491">
    <property type="entry name" value="zinc finger matrin-type protein 2-like"/>
    <property type="match status" value="1"/>
</dbReference>
<dbReference type="InterPro" id="IPR036236">
    <property type="entry name" value="Znf_C2H2_sf"/>
</dbReference>
<organism evidence="7 8">
    <name type="scientific">Jimgerdemannia flammicorona</name>
    <dbReference type="NCBI Taxonomy" id="994334"/>
    <lineage>
        <taxon>Eukaryota</taxon>
        <taxon>Fungi</taxon>
        <taxon>Fungi incertae sedis</taxon>
        <taxon>Mucoromycota</taxon>
        <taxon>Mucoromycotina</taxon>
        <taxon>Endogonomycetes</taxon>
        <taxon>Endogonales</taxon>
        <taxon>Endogonaceae</taxon>
        <taxon>Jimgerdemannia</taxon>
    </lineage>
</organism>
<keyword evidence="2" id="KW-0863">Zinc-finger</keyword>
<protein>
    <submittedName>
        <fullName evidence="7">Zinc finger matrin-type protein 2-like protein</fullName>
    </submittedName>
</protein>
<evidence type="ECO:0000259" key="6">
    <source>
        <dbReference type="SMART" id="SM00451"/>
    </source>
</evidence>
<dbReference type="InterPro" id="IPR040107">
    <property type="entry name" value="Snu23"/>
</dbReference>
<dbReference type="Proteomes" id="UP000268093">
    <property type="component" value="Unassembled WGS sequence"/>
</dbReference>
<dbReference type="InterPro" id="IPR003604">
    <property type="entry name" value="Matrin/U1-like-C_Znf_C2H2"/>
</dbReference>
<evidence type="ECO:0000256" key="3">
    <source>
        <dbReference type="ARBA" id="ARBA00022833"/>
    </source>
</evidence>
<keyword evidence="8" id="KW-1185">Reference proteome</keyword>
<dbReference type="Gene3D" id="3.30.160.60">
    <property type="entry name" value="Classic Zinc Finger"/>
    <property type="match status" value="1"/>
</dbReference>
<dbReference type="SUPFAM" id="SSF57667">
    <property type="entry name" value="beta-beta-alpha zinc fingers"/>
    <property type="match status" value="1"/>
</dbReference>
<dbReference type="InterPro" id="IPR013087">
    <property type="entry name" value="Znf_C2H2_type"/>
</dbReference>
<feature type="compositionally biased region" description="Basic and acidic residues" evidence="5">
    <location>
        <begin position="188"/>
        <end position="213"/>
    </location>
</feature>
<feature type="domain" description="U1-type" evidence="6">
    <location>
        <begin position="132"/>
        <end position="166"/>
    </location>
</feature>
<reference evidence="7 8" key="1">
    <citation type="journal article" date="2018" name="New Phytol.">
        <title>Phylogenomics of Endogonaceae and evolution of mycorrhizas within Mucoromycota.</title>
        <authorList>
            <person name="Chang Y."/>
            <person name="Desiro A."/>
            <person name="Na H."/>
            <person name="Sandor L."/>
            <person name="Lipzen A."/>
            <person name="Clum A."/>
            <person name="Barry K."/>
            <person name="Grigoriev I.V."/>
            <person name="Martin F.M."/>
            <person name="Stajich J.E."/>
            <person name="Smith M.E."/>
            <person name="Bonito G."/>
            <person name="Spatafora J.W."/>
        </authorList>
    </citation>
    <scope>NUCLEOTIDE SEQUENCE [LARGE SCALE GENOMIC DNA]</scope>
    <source>
        <strain evidence="7 8">GMNB39</strain>
    </source>
</reference>
<dbReference type="AlphaFoldDB" id="A0A433DJH6"/>
<accession>A0A433DJH6</accession>
<dbReference type="PANTHER" id="PTHR45986">
    <property type="entry name" value="ZINC FINGER MATRIN-TYPE PROTEIN 2"/>
    <property type="match status" value="1"/>
</dbReference>
<keyword evidence="3" id="KW-0862">Zinc</keyword>
<name>A0A433DJH6_9FUNG</name>
<dbReference type="EMBL" id="RBNI01001012">
    <property type="protein sequence ID" value="RUP51020.1"/>
    <property type="molecule type" value="Genomic_DNA"/>
</dbReference>
<sequence length="258" mass="29820">MSVMSHDVTIKCYPLRHQLCTNLPQLLLCTVFPTMADKKPFYSSNPQDTSFRRTWDRDEYERKARERARADREKDDDEDRKLKGLAPKSRSSSNRPNPPRDLLKAREEKVVLDANLNKTQVVQSAAGLASKQPGYYCKVCDCTVKDSVNYLDHINGKKHQKAMGMSMRVEKSTVDQVKERLLALKRKAEQTDEKEYDLDARIEAAKREEEEGKRRRKERKKQKREEERGGKESDVPATEEDDEMAKLMGFGGFKTSKT</sequence>
<keyword evidence="4" id="KW-0539">Nucleus</keyword>
<feature type="compositionally biased region" description="Basic and acidic residues" evidence="5">
    <location>
        <begin position="60"/>
        <end position="73"/>
    </location>
</feature>
<feature type="region of interest" description="Disordered" evidence="5">
    <location>
        <begin position="188"/>
        <end position="258"/>
    </location>
</feature>
<dbReference type="GO" id="GO:0005681">
    <property type="term" value="C:spliceosomal complex"/>
    <property type="evidence" value="ECO:0007669"/>
    <property type="project" value="InterPro"/>
</dbReference>